<dbReference type="GO" id="GO:0005886">
    <property type="term" value="C:plasma membrane"/>
    <property type="evidence" value="ECO:0007669"/>
    <property type="project" value="TreeGrafter"/>
</dbReference>
<feature type="domain" description="Acyl-CoA dehydrogenase/oxidase C-terminal" evidence="6">
    <location>
        <begin position="592"/>
        <end position="721"/>
    </location>
</feature>
<gene>
    <name evidence="9" type="ORF">HNO88_003485</name>
</gene>
<keyword evidence="3" id="KW-0285">Flavoprotein</keyword>
<proteinExistence type="inferred from homology"/>
<keyword evidence="10" id="KW-1185">Reference proteome</keyword>
<evidence type="ECO:0000256" key="1">
    <source>
        <dbReference type="ARBA" id="ARBA00001974"/>
    </source>
</evidence>
<feature type="domain" description="Acyl-CoA dehydrogenase/oxidase N-terminal" evidence="8">
    <location>
        <begin position="6"/>
        <end position="85"/>
    </location>
</feature>
<evidence type="ECO:0000313" key="10">
    <source>
        <dbReference type="Proteomes" id="UP000555448"/>
    </source>
</evidence>
<reference evidence="9 10" key="1">
    <citation type="submission" date="2020-08" db="EMBL/GenBank/DDBJ databases">
        <title>Functional genomics of gut bacteria from endangered species of beetles.</title>
        <authorList>
            <person name="Carlos-Shanley C."/>
        </authorList>
    </citation>
    <scope>NUCLEOTIDE SEQUENCE [LARGE SCALE GENOMIC DNA]</scope>
    <source>
        <strain evidence="9 10">S00245</strain>
    </source>
</reference>
<dbReference type="GO" id="GO:0050660">
    <property type="term" value="F:flavin adenine dinucleotide binding"/>
    <property type="evidence" value="ECO:0007669"/>
    <property type="project" value="InterPro"/>
</dbReference>
<dbReference type="InterPro" id="IPR046373">
    <property type="entry name" value="Acyl-CoA_Oxase/DH_mid-dom_sf"/>
</dbReference>
<dbReference type="PANTHER" id="PTHR43292">
    <property type="entry name" value="ACYL-COA DEHYDROGENASE"/>
    <property type="match status" value="1"/>
</dbReference>
<dbReference type="Pfam" id="PF02771">
    <property type="entry name" value="Acyl-CoA_dh_N"/>
    <property type="match status" value="2"/>
</dbReference>
<keyword evidence="5" id="KW-0560">Oxidoreductase</keyword>
<evidence type="ECO:0000256" key="4">
    <source>
        <dbReference type="ARBA" id="ARBA00022827"/>
    </source>
</evidence>
<dbReference type="RefSeq" id="WP_184248351.1">
    <property type="nucleotide sequence ID" value="NZ_JACHLR010000017.1"/>
</dbReference>
<evidence type="ECO:0000256" key="5">
    <source>
        <dbReference type="ARBA" id="ARBA00023002"/>
    </source>
</evidence>
<dbReference type="EMBL" id="JACHLR010000017">
    <property type="protein sequence ID" value="MBB4860144.1"/>
    <property type="molecule type" value="Genomic_DNA"/>
</dbReference>
<evidence type="ECO:0000259" key="6">
    <source>
        <dbReference type="Pfam" id="PF00441"/>
    </source>
</evidence>
<protein>
    <submittedName>
        <fullName evidence="9">Alkylation response protein AidB-like acyl-CoA dehydrogenase</fullName>
    </submittedName>
</protein>
<evidence type="ECO:0000256" key="3">
    <source>
        <dbReference type="ARBA" id="ARBA00022630"/>
    </source>
</evidence>
<sequence>MNFDLTEEQTMVRDTFARFLDENSTSARVRKAMETSGFDAELWTGLAELGAFAIRVPEEAGGMGLGVFDAVVVMEEAGRTLASGPLAEALVAARLLGQLGGAEELLESAIGGESVVTIAFHDLAERPKQWVAGGTHANAVVARRGDDIVVVTVPEGAAKAEETLATTPIAEIDLAALDAQVLGSGEGALATFAAGLDEWKLLMAAALSGLGRQALQLGAAYACERKAFGQLIGTFQGVSHPLADRLCEVDGGKLMVWRTIRDIADGHKDAAGNVSLVLWHSGTAAAAAVSQALQTFGGYGLTTEYDIHLYNLRANAWALVRGDLQDLLAEAGRRFYGEEAAHLPEVGDLPIEFDIGEEARSVGAEVDAFFETQITDEERKQFHYSWEGWVPSVHKKLAEANLLFLGNPDMGGRALGPYAKKYARECFNKHGYANPGAGVTEMVGYMMVHYGTDELKAQVLDRLKRGECITSLGYSEPSCGSDVFAAQTRATQAEDGSWRINGTKMWTSGANLSEYVLMLTRTNPDVPKHKGLTMFIVPLKAEGVEVQPIYTFQDERTNVTFYDNVEVPDTWRLGPVDGGTKVMAAALELEHGGGFSKTIEETLEACEEVLREAGRLSEPSVQQRLARIRAHIITAEMIEFRAMWASVEKKPNMAYGPMAKMYSSEVFLVDAREMLQLTAPASLSKREGPLQLINQSYRHAHGTRIYGGTSEVHRSMIAERGLGMPRTRG</sequence>
<dbReference type="InterPro" id="IPR006091">
    <property type="entry name" value="Acyl-CoA_Oxase/DH_mid-dom"/>
</dbReference>
<feature type="domain" description="Acyl-CoA oxidase/dehydrogenase middle" evidence="7">
    <location>
        <begin position="472"/>
        <end position="551"/>
    </location>
</feature>
<comment type="cofactor">
    <cofactor evidence="1">
        <name>FAD</name>
        <dbReference type="ChEBI" id="CHEBI:57692"/>
    </cofactor>
</comment>
<name>A0A7W7KC66_9SPHN</name>
<dbReference type="SUPFAM" id="SSF47203">
    <property type="entry name" value="Acyl-CoA dehydrogenase C-terminal domain-like"/>
    <property type="match status" value="2"/>
</dbReference>
<dbReference type="InterPro" id="IPR036250">
    <property type="entry name" value="AcylCo_DH-like_C"/>
</dbReference>
<dbReference type="Proteomes" id="UP000555448">
    <property type="component" value="Unassembled WGS sequence"/>
</dbReference>
<dbReference type="InterPro" id="IPR013786">
    <property type="entry name" value="AcylCoA_DH/ox_N"/>
</dbReference>
<feature type="domain" description="Acyl-CoA dehydrogenase/oxidase C-terminal" evidence="6">
    <location>
        <begin position="195"/>
        <end position="322"/>
    </location>
</feature>
<organism evidence="9 10">
    <name type="scientific">Novosphingobium chloroacetimidivorans</name>
    <dbReference type="NCBI Taxonomy" id="1428314"/>
    <lineage>
        <taxon>Bacteria</taxon>
        <taxon>Pseudomonadati</taxon>
        <taxon>Pseudomonadota</taxon>
        <taxon>Alphaproteobacteria</taxon>
        <taxon>Sphingomonadales</taxon>
        <taxon>Sphingomonadaceae</taxon>
        <taxon>Novosphingobium</taxon>
    </lineage>
</organism>
<dbReference type="InterPro" id="IPR037069">
    <property type="entry name" value="AcylCoA_DH/ox_N_sf"/>
</dbReference>
<evidence type="ECO:0000313" key="9">
    <source>
        <dbReference type="EMBL" id="MBB4860144.1"/>
    </source>
</evidence>
<dbReference type="GO" id="GO:0016627">
    <property type="term" value="F:oxidoreductase activity, acting on the CH-CH group of donors"/>
    <property type="evidence" value="ECO:0007669"/>
    <property type="project" value="InterPro"/>
</dbReference>
<dbReference type="Gene3D" id="1.10.540.10">
    <property type="entry name" value="Acyl-CoA dehydrogenase/oxidase, N-terminal domain"/>
    <property type="match status" value="2"/>
</dbReference>
<dbReference type="InterPro" id="IPR052161">
    <property type="entry name" value="Mycobact_Acyl-CoA_DH"/>
</dbReference>
<dbReference type="InterPro" id="IPR009075">
    <property type="entry name" value="AcylCo_DH/oxidase_C"/>
</dbReference>
<dbReference type="Pfam" id="PF00441">
    <property type="entry name" value="Acyl-CoA_dh_1"/>
    <property type="match status" value="2"/>
</dbReference>
<dbReference type="PANTHER" id="PTHR43292:SF4">
    <property type="entry name" value="ACYL-COA DEHYDROGENASE FADE34"/>
    <property type="match status" value="1"/>
</dbReference>
<dbReference type="SUPFAM" id="SSF56645">
    <property type="entry name" value="Acyl-CoA dehydrogenase NM domain-like"/>
    <property type="match status" value="2"/>
</dbReference>
<comment type="caution">
    <text evidence="9">The sequence shown here is derived from an EMBL/GenBank/DDBJ whole genome shotgun (WGS) entry which is preliminary data.</text>
</comment>
<evidence type="ECO:0000259" key="8">
    <source>
        <dbReference type="Pfam" id="PF02771"/>
    </source>
</evidence>
<evidence type="ECO:0000256" key="2">
    <source>
        <dbReference type="ARBA" id="ARBA00009347"/>
    </source>
</evidence>
<accession>A0A7W7KC66</accession>
<keyword evidence="4" id="KW-0274">FAD</keyword>
<evidence type="ECO:0000259" key="7">
    <source>
        <dbReference type="Pfam" id="PF02770"/>
    </source>
</evidence>
<comment type="similarity">
    <text evidence="2">Belongs to the acyl-CoA dehydrogenase family.</text>
</comment>
<dbReference type="Pfam" id="PF02770">
    <property type="entry name" value="Acyl-CoA_dh_M"/>
    <property type="match status" value="1"/>
</dbReference>
<feature type="domain" description="Acyl-CoA dehydrogenase/oxidase N-terminal" evidence="8">
    <location>
        <begin position="357"/>
        <end position="467"/>
    </location>
</feature>
<dbReference type="Gene3D" id="1.20.140.10">
    <property type="entry name" value="Butyryl-CoA Dehydrogenase, subunit A, domain 3"/>
    <property type="match status" value="2"/>
</dbReference>
<dbReference type="Gene3D" id="2.40.110.10">
    <property type="entry name" value="Butyryl-CoA Dehydrogenase, subunit A, domain 2"/>
    <property type="match status" value="1"/>
</dbReference>
<dbReference type="InterPro" id="IPR009100">
    <property type="entry name" value="AcylCoA_DH/oxidase_NM_dom_sf"/>
</dbReference>
<dbReference type="AlphaFoldDB" id="A0A7W7KC66"/>